<protein>
    <recommendedName>
        <fullName evidence="3">F-box domain-containing protein</fullName>
    </recommendedName>
</protein>
<keyword evidence="2" id="KW-1185">Reference proteome</keyword>
<evidence type="ECO:0008006" key="3">
    <source>
        <dbReference type="Google" id="ProtNLM"/>
    </source>
</evidence>
<dbReference type="SUPFAM" id="SSF52047">
    <property type="entry name" value="RNI-like"/>
    <property type="match status" value="1"/>
</dbReference>
<dbReference type="OrthoDB" id="3039255at2759"/>
<dbReference type="EMBL" id="KL142388">
    <property type="protein sequence ID" value="KDR72654.1"/>
    <property type="molecule type" value="Genomic_DNA"/>
</dbReference>
<gene>
    <name evidence="1" type="ORF">GALMADRAFT_73578</name>
</gene>
<accession>A0A067SY83</accession>
<sequence length="498" mass="57055">MPIVLPYDIWCLIATFIPKSALSKLYGVNSAFFNILMNEAYREVNIYHVGDERTRRCLMNMSPTIAKRVQTLTLRPHLLPPVDSRKPATFFTEKLRNYIRQAGKPMKPSTNSVPQTLLRHITHMTEVASLTIGCYPSDDVQLFSKATSFVHTAFSTHGSRLLSLTLAIPLEAYSNVLHSTAVFGSLEELEITLRVAYATTDYQKILPLIATFVNQHSGTLKSLSVDTPEAMVDPFQLFSNLHNLPRLRKLCICHPLDRLRPNCPTGIESFLIQHAELLKDFRIRFVGPFKDDPLPSPDDFFLHPILQAQLPNLATLDLGLCQWPKVHKKSVGDNIARYLRPLRKSLSRLAVRDYVLTFPEVESLVTVFSCRESRLRSLEMHMYFLSCDLLDLLYKHLPDLYHLELRFDSLLSQDDGTWIANYYWNGYDVTSAFVRDMADRHYADWALRHFTVQPLYYCSGRWNECRTLLAAALPSVLTFNGLSGDQFSYIPDFTRPDI</sequence>
<dbReference type="AlphaFoldDB" id="A0A067SY83"/>
<evidence type="ECO:0000313" key="1">
    <source>
        <dbReference type="EMBL" id="KDR72654.1"/>
    </source>
</evidence>
<organism evidence="1 2">
    <name type="scientific">Galerina marginata (strain CBS 339.88)</name>
    <dbReference type="NCBI Taxonomy" id="685588"/>
    <lineage>
        <taxon>Eukaryota</taxon>
        <taxon>Fungi</taxon>
        <taxon>Dikarya</taxon>
        <taxon>Basidiomycota</taxon>
        <taxon>Agaricomycotina</taxon>
        <taxon>Agaricomycetes</taxon>
        <taxon>Agaricomycetidae</taxon>
        <taxon>Agaricales</taxon>
        <taxon>Agaricineae</taxon>
        <taxon>Strophariaceae</taxon>
        <taxon>Galerina</taxon>
    </lineage>
</organism>
<proteinExistence type="predicted"/>
<dbReference type="Proteomes" id="UP000027222">
    <property type="component" value="Unassembled WGS sequence"/>
</dbReference>
<evidence type="ECO:0000313" key="2">
    <source>
        <dbReference type="Proteomes" id="UP000027222"/>
    </source>
</evidence>
<reference evidence="2" key="1">
    <citation type="journal article" date="2014" name="Proc. Natl. Acad. Sci. U.S.A.">
        <title>Extensive sampling of basidiomycete genomes demonstrates inadequacy of the white-rot/brown-rot paradigm for wood decay fungi.</title>
        <authorList>
            <person name="Riley R."/>
            <person name="Salamov A.A."/>
            <person name="Brown D.W."/>
            <person name="Nagy L.G."/>
            <person name="Floudas D."/>
            <person name="Held B.W."/>
            <person name="Levasseur A."/>
            <person name="Lombard V."/>
            <person name="Morin E."/>
            <person name="Otillar R."/>
            <person name="Lindquist E.A."/>
            <person name="Sun H."/>
            <person name="LaButti K.M."/>
            <person name="Schmutz J."/>
            <person name="Jabbour D."/>
            <person name="Luo H."/>
            <person name="Baker S.E."/>
            <person name="Pisabarro A.G."/>
            <person name="Walton J.D."/>
            <person name="Blanchette R.A."/>
            <person name="Henrissat B."/>
            <person name="Martin F."/>
            <person name="Cullen D."/>
            <person name="Hibbett D.S."/>
            <person name="Grigoriev I.V."/>
        </authorList>
    </citation>
    <scope>NUCLEOTIDE SEQUENCE [LARGE SCALE GENOMIC DNA]</scope>
    <source>
        <strain evidence="2">CBS 339.88</strain>
    </source>
</reference>
<dbReference type="Gene3D" id="3.80.10.10">
    <property type="entry name" value="Ribonuclease Inhibitor"/>
    <property type="match status" value="1"/>
</dbReference>
<name>A0A067SY83_GALM3</name>
<dbReference type="HOGENOM" id="CLU_028894_2_0_1"/>
<dbReference type="InterPro" id="IPR032675">
    <property type="entry name" value="LRR_dom_sf"/>
</dbReference>